<dbReference type="AlphaFoldDB" id="V5B1R6"/>
<dbReference type="VEuPathDB" id="TriTrypDB:TCDM_10909"/>
<name>V5B1R6_TRYCR</name>
<feature type="compositionally biased region" description="Basic residues" evidence="1">
    <location>
        <begin position="103"/>
        <end position="119"/>
    </location>
</feature>
<organism evidence="2 3">
    <name type="scientific">Trypanosoma cruzi Dm28c</name>
    <dbReference type="NCBI Taxonomy" id="1416333"/>
    <lineage>
        <taxon>Eukaryota</taxon>
        <taxon>Discoba</taxon>
        <taxon>Euglenozoa</taxon>
        <taxon>Kinetoplastea</taxon>
        <taxon>Metakinetoplastina</taxon>
        <taxon>Trypanosomatida</taxon>
        <taxon>Trypanosomatidae</taxon>
        <taxon>Trypanosoma</taxon>
        <taxon>Schizotrypanum</taxon>
    </lineage>
</organism>
<feature type="compositionally biased region" description="Polar residues" evidence="1">
    <location>
        <begin position="139"/>
        <end position="148"/>
    </location>
</feature>
<comment type="caution">
    <text evidence="2">The sequence shown here is derived from an EMBL/GenBank/DDBJ whole genome shotgun (WGS) entry which is preliminary data.</text>
</comment>
<evidence type="ECO:0000313" key="2">
    <source>
        <dbReference type="EMBL" id="ESS61504.1"/>
    </source>
</evidence>
<feature type="compositionally biased region" description="Basic and acidic residues" evidence="1">
    <location>
        <begin position="120"/>
        <end position="131"/>
    </location>
</feature>
<evidence type="ECO:0000256" key="1">
    <source>
        <dbReference type="SAM" id="MobiDB-lite"/>
    </source>
</evidence>
<gene>
    <name evidence="2" type="ORF">TCDM_10909</name>
</gene>
<sequence>MSSRSHTENVLGYACVCLVRAHFTLSVFCVCASQKIEQTHRKCHSTIWCPPHRQPTQEEQCSSQTPPISNTKSDRVHKAHAYGERHPFTWIVFYWASSAGCRPSRRKRSPLAAQHRPHRKSIECCHGGSRDKQKKQRTGKSSNSSVITWSRGRASSPSVSLLLSLPPREDSRGLSGHPGRIHFSPVNKFLSGTAVSTSFGGVPRPVPMLPATGTEAPWEVLFSRCQ</sequence>
<proteinExistence type="predicted"/>
<reference evidence="2 3" key="1">
    <citation type="journal article" date="2014" name="Genome Announc.">
        <title>Trypanosoma cruzi Clone Dm28c Draft Genome Sequence.</title>
        <authorList>
            <person name="Grisard E.C."/>
            <person name="Teixeira S.M."/>
            <person name="de Almeida L.G."/>
            <person name="Stoco P.H."/>
            <person name="Gerber A.L."/>
            <person name="Talavera-Lopez C."/>
            <person name="Lima O.C."/>
            <person name="Andersson B."/>
            <person name="de Vasconcelos A.T."/>
        </authorList>
    </citation>
    <scope>NUCLEOTIDE SEQUENCE [LARGE SCALE GENOMIC DNA]</scope>
    <source>
        <strain evidence="2 3">Dm28c</strain>
    </source>
</reference>
<dbReference type="Proteomes" id="UP000017861">
    <property type="component" value="Unassembled WGS sequence"/>
</dbReference>
<evidence type="ECO:0000313" key="3">
    <source>
        <dbReference type="Proteomes" id="UP000017861"/>
    </source>
</evidence>
<protein>
    <submittedName>
        <fullName evidence="2">Uncharacterized protein</fullName>
    </submittedName>
</protein>
<accession>V5B1R6</accession>
<dbReference type="EMBL" id="AYLP01000279">
    <property type="protein sequence ID" value="ESS61504.1"/>
    <property type="molecule type" value="Genomic_DNA"/>
</dbReference>
<feature type="region of interest" description="Disordered" evidence="1">
    <location>
        <begin position="101"/>
        <end position="151"/>
    </location>
</feature>